<accession>C6RD28</accession>
<dbReference type="Proteomes" id="UP000003107">
    <property type="component" value="Unassembled WGS sequence"/>
</dbReference>
<dbReference type="EMBL" id="ACVQ01000005">
    <property type="protein sequence ID" value="EET80595.1"/>
    <property type="molecule type" value="Genomic_DNA"/>
</dbReference>
<comment type="caution">
    <text evidence="1">The sequence shown here is derived from an EMBL/GenBank/DDBJ whole genome shotgun (WGS) entry which is preliminary data.</text>
</comment>
<dbReference type="AlphaFoldDB" id="C6RD28"/>
<proteinExistence type="predicted"/>
<keyword evidence="2" id="KW-1185">Reference proteome</keyword>
<evidence type="ECO:0000313" key="2">
    <source>
        <dbReference type="Proteomes" id="UP000003107"/>
    </source>
</evidence>
<dbReference type="STRING" id="553219.CAMSH0001_1744"/>
<gene>
    <name evidence="1" type="ORF">CAMSH0001_1744</name>
</gene>
<evidence type="ECO:0000313" key="1">
    <source>
        <dbReference type="EMBL" id="EET80595.1"/>
    </source>
</evidence>
<organism evidence="1 2">
    <name type="scientific">Campylobacter showae RM3277</name>
    <dbReference type="NCBI Taxonomy" id="553219"/>
    <lineage>
        <taxon>Bacteria</taxon>
        <taxon>Pseudomonadati</taxon>
        <taxon>Campylobacterota</taxon>
        <taxon>Epsilonproteobacteria</taxon>
        <taxon>Campylobacterales</taxon>
        <taxon>Campylobacteraceae</taxon>
        <taxon>Campylobacter</taxon>
    </lineage>
</organism>
<name>C6RD28_9BACT</name>
<sequence>MEFNLKIINQFFILRNKRVAVGKTGVNRIIFCLSKFSKFKIKPVSDKNQTQSAVSAIKPSAPAKLISHGSNQGNAHKINL</sequence>
<reference evidence="1 2" key="1">
    <citation type="submission" date="2009-07" db="EMBL/GenBank/DDBJ databases">
        <authorList>
            <person name="Madupu R."/>
            <person name="Sebastian Y."/>
            <person name="Durkin A.S."/>
            <person name="Torralba M."/>
            <person name="Methe B."/>
            <person name="Sutton G.G."/>
            <person name="Strausberg R.L."/>
            <person name="Nelson K.E."/>
        </authorList>
    </citation>
    <scope>NUCLEOTIDE SEQUENCE [LARGE SCALE GENOMIC DNA]</scope>
    <source>
        <strain evidence="1 2">RM3277</strain>
    </source>
</reference>
<protein>
    <submittedName>
        <fullName evidence="1">Uncharacterized protein</fullName>
    </submittedName>
</protein>